<keyword evidence="2" id="KW-1185">Reference proteome</keyword>
<dbReference type="EMBL" id="JACHMD010000001">
    <property type="protein sequence ID" value="MBB4668168.1"/>
    <property type="molecule type" value="Genomic_DNA"/>
</dbReference>
<accession>A0A7W7FKI6</accession>
<reference evidence="1 2" key="1">
    <citation type="submission" date="2020-08" db="EMBL/GenBank/DDBJ databases">
        <title>Sequencing the genomes of 1000 actinobacteria strains.</title>
        <authorList>
            <person name="Klenk H.-P."/>
        </authorList>
    </citation>
    <scope>NUCLEOTIDE SEQUENCE [LARGE SCALE GENOMIC DNA]</scope>
    <source>
        <strain evidence="1 2">DSM 24947</strain>
    </source>
</reference>
<evidence type="ECO:0000313" key="2">
    <source>
        <dbReference type="Proteomes" id="UP000573729"/>
    </source>
</evidence>
<dbReference type="AlphaFoldDB" id="A0A7W7FKI6"/>
<dbReference type="RefSeq" id="WP_184219745.1">
    <property type="nucleotide sequence ID" value="NZ_JACHMD010000001.1"/>
</dbReference>
<comment type="caution">
    <text evidence="1">The sequence shown here is derived from an EMBL/GenBank/DDBJ whole genome shotgun (WGS) entry which is preliminary data.</text>
</comment>
<protein>
    <submittedName>
        <fullName evidence="1">Uncharacterized protein</fullName>
    </submittedName>
</protein>
<evidence type="ECO:0000313" key="1">
    <source>
        <dbReference type="EMBL" id="MBB4668168.1"/>
    </source>
</evidence>
<organism evidence="1 2">
    <name type="scientific">Microbacterium marinum</name>
    <dbReference type="NCBI Taxonomy" id="421115"/>
    <lineage>
        <taxon>Bacteria</taxon>
        <taxon>Bacillati</taxon>
        <taxon>Actinomycetota</taxon>
        <taxon>Actinomycetes</taxon>
        <taxon>Micrococcales</taxon>
        <taxon>Microbacteriaceae</taxon>
        <taxon>Microbacterium</taxon>
    </lineage>
</organism>
<dbReference type="Proteomes" id="UP000573729">
    <property type="component" value="Unassembled WGS sequence"/>
</dbReference>
<name>A0A7W7FKI6_9MICO</name>
<sequence>MKRIEIEVGDWEHDCCGPEVRRHTEVRWTVIPAVDGPWTETHHDLTGIKTVVVAGTVVELEALQEDGSRIPITHLPSGPSLRKMGSGDRGDIIELHTGRVVDRSEGGFIVTVEVED</sequence>
<proteinExistence type="predicted"/>
<gene>
    <name evidence="1" type="ORF">BKA24_002877</name>
</gene>